<accession>A0AAE0IEZ3</accession>
<protein>
    <recommendedName>
        <fullName evidence="4">F-box domain-containing protein</fullName>
    </recommendedName>
</protein>
<comment type="caution">
    <text evidence="2">The sequence shown here is derived from an EMBL/GenBank/DDBJ whole genome shotgun (WGS) entry which is preliminary data.</text>
</comment>
<name>A0AAE0IEZ3_9PEZI</name>
<reference evidence="2" key="1">
    <citation type="journal article" date="2023" name="Mol. Phylogenet. Evol.">
        <title>Genome-scale phylogeny and comparative genomics of the fungal order Sordariales.</title>
        <authorList>
            <person name="Hensen N."/>
            <person name="Bonometti L."/>
            <person name="Westerberg I."/>
            <person name="Brannstrom I.O."/>
            <person name="Guillou S."/>
            <person name="Cros-Aarteil S."/>
            <person name="Calhoun S."/>
            <person name="Haridas S."/>
            <person name="Kuo A."/>
            <person name="Mondo S."/>
            <person name="Pangilinan J."/>
            <person name="Riley R."/>
            <person name="LaButti K."/>
            <person name="Andreopoulos B."/>
            <person name="Lipzen A."/>
            <person name="Chen C."/>
            <person name="Yan M."/>
            <person name="Daum C."/>
            <person name="Ng V."/>
            <person name="Clum A."/>
            <person name="Steindorff A."/>
            <person name="Ohm R.A."/>
            <person name="Martin F."/>
            <person name="Silar P."/>
            <person name="Natvig D.O."/>
            <person name="Lalanne C."/>
            <person name="Gautier V."/>
            <person name="Ament-Velasquez S.L."/>
            <person name="Kruys A."/>
            <person name="Hutchinson M.I."/>
            <person name="Powell A.J."/>
            <person name="Barry K."/>
            <person name="Miller A.N."/>
            <person name="Grigoriev I.V."/>
            <person name="Debuchy R."/>
            <person name="Gladieux P."/>
            <person name="Hiltunen Thoren M."/>
            <person name="Johannesson H."/>
        </authorList>
    </citation>
    <scope>NUCLEOTIDE SEQUENCE</scope>
    <source>
        <strain evidence="2">SMH4131-1</strain>
    </source>
</reference>
<dbReference type="AlphaFoldDB" id="A0AAE0IEZ3"/>
<sequence length="423" mass="48145">MGQTFHLVAPRAKKTLAWGGKLGEMLFDGSAMELVRLLAVPVRPQNPPETASSIPAPTRNGRCTTTTQMASHGAAKAMDGMKERPKRKADSEVNSPSQRHKQAKTKDDDNRADTYNHSVIDRPVTFSTLPPEVHRLIFTCIECIEDVFRLGLANRYFWSIGRERMHDYYTSFFGRWASENIVCVGEDVKPDDYPPGLFSAEELDVLRQKTNDIPYDWDDDDWDNVAFANEPFTLHHFTFPSISTTEQDVCLSSESRALAGHFSDLDISKDPAFNHIRSEMRVNEETYFPQDQQWILRNLTTKQFVRSEAIALKPEFIHGPSISVLGFGEVVMSRICWSASSFTNMSDTANISRGVWAGHRLDITTLARHRDESNEVGWSDASDEVAREIAAIWESEYGADWRETVCNHWYQKYRGFSRPVYSV</sequence>
<evidence type="ECO:0000313" key="3">
    <source>
        <dbReference type="Proteomes" id="UP001286456"/>
    </source>
</evidence>
<proteinExistence type="predicted"/>
<evidence type="ECO:0008006" key="4">
    <source>
        <dbReference type="Google" id="ProtNLM"/>
    </source>
</evidence>
<evidence type="ECO:0000313" key="2">
    <source>
        <dbReference type="EMBL" id="KAK3323700.1"/>
    </source>
</evidence>
<dbReference type="EMBL" id="JAUEPO010000004">
    <property type="protein sequence ID" value="KAK3323700.1"/>
    <property type="molecule type" value="Genomic_DNA"/>
</dbReference>
<feature type="compositionally biased region" description="Basic and acidic residues" evidence="1">
    <location>
        <begin position="104"/>
        <end position="114"/>
    </location>
</feature>
<feature type="compositionally biased region" description="Polar residues" evidence="1">
    <location>
        <begin position="48"/>
        <end position="70"/>
    </location>
</feature>
<evidence type="ECO:0000256" key="1">
    <source>
        <dbReference type="SAM" id="MobiDB-lite"/>
    </source>
</evidence>
<organism evidence="2 3">
    <name type="scientific">Cercophora scortea</name>
    <dbReference type="NCBI Taxonomy" id="314031"/>
    <lineage>
        <taxon>Eukaryota</taxon>
        <taxon>Fungi</taxon>
        <taxon>Dikarya</taxon>
        <taxon>Ascomycota</taxon>
        <taxon>Pezizomycotina</taxon>
        <taxon>Sordariomycetes</taxon>
        <taxon>Sordariomycetidae</taxon>
        <taxon>Sordariales</taxon>
        <taxon>Lasiosphaeriaceae</taxon>
        <taxon>Cercophora</taxon>
    </lineage>
</organism>
<keyword evidence="3" id="KW-1185">Reference proteome</keyword>
<feature type="region of interest" description="Disordered" evidence="1">
    <location>
        <begin position="43"/>
        <end position="114"/>
    </location>
</feature>
<reference evidence="2" key="2">
    <citation type="submission" date="2023-06" db="EMBL/GenBank/DDBJ databases">
        <authorList>
            <consortium name="Lawrence Berkeley National Laboratory"/>
            <person name="Haridas S."/>
            <person name="Hensen N."/>
            <person name="Bonometti L."/>
            <person name="Westerberg I."/>
            <person name="Brannstrom I.O."/>
            <person name="Guillou S."/>
            <person name="Cros-Aarteil S."/>
            <person name="Calhoun S."/>
            <person name="Kuo A."/>
            <person name="Mondo S."/>
            <person name="Pangilinan J."/>
            <person name="Riley R."/>
            <person name="Labutti K."/>
            <person name="Andreopoulos B."/>
            <person name="Lipzen A."/>
            <person name="Chen C."/>
            <person name="Yanf M."/>
            <person name="Daum C."/>
            <person name="Ng V."/>
            <person name="Clum A."/>
            <person name="Steindorff A."/>
            <person name="Ohm R."/>
            <person name="Martin F."/>
            <person name="Silar P."/>
            <person name="Natvig D."/>
            <person name="Lalanne C."/>
            <person name="Gautier V."/>
            <person name="Ament-Velasquez S.L."/>
            <person name="Kruys A."/>
            <person name="Hutchinson M.I."/>
            <person name="Powell A.J."/>
            <person name="Barry K."/>
            <person name="Miller A.N."/>
            <person name="Grigoriev I.V."/>
            <person name="Debuchy R."/>
            <person name="Gladieux P."/>
            <person name="Thoren M.H."/>
            <person name="Johannesson H."/>
        </authorList>
    </citation>
    <scope>NUCLEOTIDE SEQUENCE</scope>
    <source>
        <strain evidence="2">SMH4131-1</strain>
    </source>
</reference>
<dbReference type="Proteomes" id="UP001286456">
    <property type="component" value="Unassembled WGS sequence"/>
</dbReference>
<gene>
    <name evidence="2" type="ORF">B0T19DRAFT_426731</name>
</gene>
<feature type="compositionally biased region" description="Basic and acidic residues" evidence="1">
    <location>
        <begin position="79"/>
        <end position="91"/>
    </location>
</feature>